<evidence type="ECO:0000256" key="1">
    <source>
        <dbReference type="SAM" id="Phobius"/>
    </source>
</evidence>
<feature type="transmembrane region" description="Helical" evidence="1">
    <location>
        <begin position="131"/>
        <end position="153"/>
    </location>
</feature>
<dbReference type="InterPro" id="IPR005642">
    <property type="entry name" value="LysO"/>
</dbReference>
<sequence length="198" mass="21101">MTYIIIISIISGAITGYFFLPESIALHLDAISSISLYVLIFLVGIDVASNKSLIKDLKKLGFKIVLIPMSIIFGSLIGGYFTSLILKLPINTGLAIASGFGWYSLSGVLLTNLCNAEVGTIAFLTNVFRELIAVITIPILATKLNFFTAIAPAGATSMDTTLPLISNSTNSEIAVISFINGAILSTLVPILVTFFFTI</sequence>
<protein>
    <recommendedName>
        <fullName evidence="4">Lysine exporter LysO family protein</fullName>
    </recommendedName>
</protein>
<dbReference type="OrthoDB" id="371078at2"/>
<dbReference type="AlphaFoldDB" id="A0A1M5XCT6"/>
<dbReference type="Proteomes" id="UP000184447">
    <property type="component" value="Unassembled WGS sequence"/>
</dbReference>
<dbReference type="GO" id="GO:0005886">
    <property type="term" value="C:plasma membrane"/>
    <property type="evidence" value="ECO:0007669"/>
    <property type="project" value="TreeGrafter"/>
</dbReference>
<evidence type="ECO:0000313" key="3">
    <source>
        <dbReference type="Proteomes" id="UP000184447"/>
    </source>
</evidence>
<keyword evidence="1" id="KW-0472">Membrane</keyword>
<feature type="transmembrane region" description="Helical" evidence="1">
    <location>
        <begin position="101"/>
        <end position="124"/>
    </location>
</feature>
<accession>A0A1M5XCT6</accession>
<keyword evidence="1" id="KW-0812">Transmembrane</keyword>
<evidence type="ECO:0008006" key="4">
    <source>
        <dbReference type="Google" id="ProtNLM"/>
    </source>
</evidence>
<feature type="transmembrane region" description="Helical" evidence="1">
    <location>
        <begin position="30"/>
        <end position="48"/>
    </location>
</feature>
<name>A0A1M5XCT6_9CLOT</name>
<dbReference type="STRING" id="1121316.SAMN02745207_03557"/>
<keyword evidence="1" id="KW-1133">Transmembrane helix</keyword>
<gene>
    <name evidence="2" type="ORF">SAMN02745207_03557</name>
</gene>
<organism evidence="2 3">
    <name type="scientific">Clostridium grantii DSM 8605</name>
    <dbReference type="NCBI Taxonomy" id="1121316"/>
    <lineage>
        <taxon>Bacteria</taxon>
        <taxon>Bacillati</taxon>
        <taxon>Bacillota</taxon>
        <taxon>Clostridia</taxon>
        <taxon>Eubacteriales</taxon>
        <taxon>Clostridiaceae</taxon>
        <taxon>Clostridium</taxon>
    </lineage>
</organism>
<proteinExistence type="predicted"/>
<evidence type="ECO:0000313" key="2">
    <source>
        <dbReference type="EMBL" id="SHH97655.1"/>
    </source>
</evidence>
<feature type="transmembrane region" description="Helical" evidence="1">
    <location>
        <begin position="60"/>
        <end position="81"/>
    </location>
</feature>
<dbReference type="GO" id="GO:0015661">
    <property type="term" value="F:L-lysine efflux transmembrane transporter activity"/>
    <property type="evidence" value="ECO:0007669"/>
    <property type="project" value="InterPro"/>
</dbReference>
<dbReference type="PANTHER" id="PTHR35804:SF1">
    <property type="entry name" value="LYSINE EXPORTER LYSO"/>
    <property type="match status" value="1"/>
</dbReference>
<dbReference type="PANTHER" id="PTHR35804">
    <property type="entry name" value="LYSINE EXPORTER LYSO"/>
    <property type="match status" value="1"/>
</dbReference>
<reference evidence="2 3" key="1">
    <citation type="submission" date="2016-11" db="EMBL/GenBank/DDBJ databases">
        <authorList>
            <person name="Jaros S."/>
            <person name="Januszkiewicz K."/>
            <person name="Wedrychowicz H."/>
        </authorList>
    </citation>
    <scope>NUCLEOTIDE SEQUENCE [LARGE SCALE GENOMIC DNA]</scope>
    <source>
        <strain evidence="2 3">DSM 8605</strain>
    </source>
</reference>
<keyword evidence="3" id="KW-1185">Reference proteome</keyword>
<dbReference type="EMBL" id="FQXM01000027">
    <property type="protein sequence ID" value="SHH97655.1"/>
    <property type="molecule type" value="Genomic_DNA"/>
</dbReference>
<dbReference type="RefSeq" id="WP_073340161.1">
    <property type="nucleotide sequence ID" value="NZ_FQXM01000027.1"/>
</dbReference>
<dbReference type="Pfam" id="PF03956">
    <property type="entry name" value="Lys_export"/>
    <property type="match status" value="1"/>
</dbReference>
<feature type="transmembrane region" description="Helical" evidence="1">
    <location>
        <begin position="5"/>
        <end position="24"/>
    </location>
</feature>
<feature type="transmembrane region" description="Helical" evidence="1">
    <location>
        <begin position="173"/>
        <end position="196"/>
    </location>
</feature>